<organism evidence="1 2">
    <name type="scientific">Haloarcula nitratireducens</name>
    <dbReference type="NCBI Taxonomy" id="2487749"/>
    <lineage>
        <taxon>Archaea</taxon>
        <taxon>Methanobacteriati</taxon>
        <taxon>Methanobacteriota</taxon>
        <taxon>Stenosarchaea group</taxon>
        <taxon>Halobacteria</taxon>
        <taxon>Halobacteriales</taxon>
        <taxon>Haloarculaceae</taxon>
        <taxon>Haloarcula</taxon>
    </lineage>
</organism>
<evidence type="ECO:0000313" key="1">
    <source>
        <dbReference type="EMBL" id="MBX0296884.1"/>
    </source>
</evidence>
<dbReference type="Gene3D" id="3.90.180.10">
    <property type="entry name" value="Medium-chain alcohol dehydrogenases, catalytic domain"/>
    <property type="match status" value="1"/>
</dbReference>
<sequence length="109" mass="11718">MGATYLIIEDSLSERANVVHINNAGLNPEIVLRKYQVNSAQLYGSGGHTGHQVSPRTIRLVASGQLDNPPMITSTYNLGNTDEAVAQVAKRVDGKAFVQMRKAKKVAGV</sequence>
<dbReference type="AlphaFoldDB" id="A0AAW4PG41"/>
<evidence type="ECO:0000313" key="2">
    <source>
        <dbReference type="Proteomes" id="UP001430455"/>
    </source>
</evidence>
<dbReference type="RefSeq" id="WP_220581474.1">
    <property type="nucleotide sequence ID" value="NZ_RKLT01000011.1"/>
</dbReference>
<comment type="caution">
    <text evidence="1">The sequence shown here is derived from an EMBL/GenBank/DDBJ whole genome shotgun (WGS) entry which is preliminary data.</text>
</comment>
<keyword evidence="2" id="KW-1185">Reference proteome</keyword>
<proteinExistence type="predicted"/>
<name>A0AAW4PG41_9EURY</name>
<reference evidence="1 2" key="1">
    <citation type="submission" date="2021-06" db="EMBL/GenBank/DDBJ databases">
        <title>Halomicroarcula sp. a new haloarchaeum isolated from saline soil.</title>
        <authorList>
            <person name="Duran-Viseras A."/>
            <person name="Sanchez-Porro C."/>
            <person name="Ventosa A."/>
        </authorList>
    </citation>
    <scope>NUCLEOTIDE SEQUENCE [LARGE SCALE GENOMIC DNA]</scope>
    <source>
        <strain evidence="1 2">F27</strain>
    </source>
</reference>
<protein>
    <submittedName>
        <fullName evidence="1">Uncharacterized protein</fullName>
    </submittedName>
</protein>
<accession>A0AAW4PG41</accession>
<dbReference type="EMBL" id="RKLT01000011">
    <property type="protein sequence ID" value="MBX0296884.1"/>
    <property type="molecule type" value="Genomic_DNA"/>
</dbReference>
<dbReference type="Gene3D" id="3.40.50.720">
    <property type="entry name" value="NAD(P)-binding Rossmann-like Domain"/>
    <property type="match status" value="1"/>
</dbReference>
<gene>
    <name evidence="1" type="ORF">EGH23_18560</name>
</gene>
<dbReference type="Proteomes" id="UP001430455">
    <property type="component" value="Unassembled WGS sequence"/>
</dbReference>